<dbReference type="InterPro" id="IPR011256">
    <property type="entry name" value="Reg_factor_effector_dom_sf"/>
</dbReference>
<comment type="caution">
    <text evidence="1">The sequence shown here is derived from an EMBL/GenBank/DDBJ whole genome shotgun (WGS) entry which is preliminary data.</text>
</comment>
<dbReference type="PANTHER" id="PTHR11220">
    <property type="entry name" value="HEME-BINDING PROTEIN-RELATED"/>
    <property type="match status" value="1"/>
</dbReference>
<keyword evidence="2" id="KW-1185">Reference proteome</keyword>
<sequence>MSSSTRPLFTDILKSIPGFFGIRVDAEPAYHMEGIVGRVEIRRYAPALLAQVSTDGDHDIAVDAAQGKLTDYIYGDNESREKMEMTSPTFQTDGESKMFSVPPPKHGASGGWTVAFFLSNNLDPGEAPLPDDPAISIVESPEMLVATLRYGGNNTEQQRSIAKRELIQTLSGSMWDLDDQVYWASYDQPFAIPFLKRNEAHAPVARSP</sequence>
<proteinExistence type="predicted"/>
<evidence type="ECO:0000313" key="2">
    <source>
        <dbReference type="Proteomes" id="UP001251524"/>
    </source>
</evidence>
<dbReference type="Pfam" id="PF04832">
    <property type="entry name" value="SOUL"/>
    <property type="match status" value="1"/>
</dbReference>
<dbReference type="Gene3D" id="3.20.80.10">
    <property type="entry name" value="Regulatory factor, effector binding domain"/>
    <property type="match status" value="1"/>
</dbReference>
<dbReference type="RefSeq" id="WP_310062227.1">
    <property type="nucleotide sequence ID" value="NZ_JAVDVY010000002.1"/>
</dbReference>
<organism evidence="1 2">
    <name type="scientific">Lysobacter niastensis</name>
    <dbReference type="NCBI Taxonomy" id="380629"/>
    <lineage>
        <taxon>Bacteria</taxon>
        <taxon>Pseudomonadati</taxon>
        <taxon>Pseudomonadota</taxon>
        <taxon>Gammaproteobacteria</taxon>
        <taxon>Lysobacterales</taxon>
        <taxon>Lysobacteraceae</taxon>
        <taxon>Lysobacter</taxon>
    </lineage>
</organism>
<dbReference type="Proteomes" id="UP001251524">
    <property type="component" value="Unassembled WGS sequence"/>
</dbReference>
<dbReference type="EMBL" id="JAVDVY010000002">
    <property type="protein sequence ID" value="MDR7134987.1"/>
    <property type="molecule type" value="Genomic_DNA"/>
</dbReference>
<dbReference type="PANTHER" id="PTHR11220:SF1">
    <property type="entry name" value="HEME-BINDING PROTEIN 2"/>
    <property type="match status" value="1"/>
</dbReference>
<gene>
    <name evidence="1" type="ORF">J2X06_002196</name>
</gene>
<reference evidence="1 2" key="1">
    <citation type="submission" date="2023-07" db="EMBL/GenBank/DDBJ databases">
        <title>Sorghum-associated microbial communities from plants grown in Nebraska, USA.</title>
        <authorList>
            <person name="Schachtman D."/>
        </authorList>
    </citation>
    <scope>NUCLEOTIDE SEQUENCE [LARGE SCALE GENOMIC DNA]</scope>
    <source>
        <strain evidence="1 2">BE198</strain>
    </source>
</reference>
<accession>A0ABU1WCA5</accession>
<dbReference type="InterPro" id="IPR006917">
    <property type="entry name" value="SOUL_heme-bd"/>
</dbReference>
<dbReference type="SUPFAM" id="SSF55136">
    <property type="entry name" value="Probable bacterial effector-binding domain"/>
    <property type="match status" value="1"/>
</dbReference>
<evidence type="ECO:0008006" key="3">
    <source>
        <dbReference type="Google" id="ProtNLM"/>
    </source>
</evidence>
<evidence type="ECO:0000313" key="1">
    <source>
        <dbReference type="EMBL" id="MDR7134987.1"/>
    </source>
</evidence>
<protein>
    <recommendedName>
        <fullName evidence="3">Heme-binding protein</fullName>
    </recommendedName>
</protein>
<name>A0ABU1WCA5_9GAMM</name>